<comment type="caution">
    <text evidence="2">The sequence shown here is derived from an EMBL/GenBank/DDBJ whole genome shotgun (WGS) entry which is preliminary data.</text>
</comment>
<dbReference type="AlphaFoldDB" id="A0A4D9EER3"/>
<evidence type="ECO:0000313" key="2">
    <source>
        <dbReference type="EMBL" id="TFK07025.1"/>
    </source>
</evidence>
<keyword evidence="3" id="KW-1185">Reference proteome</keyword>
<accession>A0A4D9EER3</accession>
<dbReference type="EMBL" id="QXTE01000090">
    <property type="protein sequence ID" value="TFK07025.1"/>
    <property type="molecule type" value="Genomic_DNA"/>
</dbReference>
<reference evidence="2 3" key="1">
    <citation type="submission" date="2019-04" db="EMBL/GenBank/DDBJ databases">
        <title>Draft genome of the big-headed turtle Platysternon megacephalum.</title>
        <authorList>
            <person name="Gong S."/>
        </authorList>
    </citation>
    <scope>NUCLEOTIDE SEQUENCE [LARGE SCALE GENOMIC DNA]</scope>
    <source>
        <strain evidence="2">DO16091913</strain>
        <tissue evidence="2">Muscle</tissue>
    </source>
</reference>
<sequence length="99" mass="10872">MVVVTLSCRKLGWGNTQCFYHCLGRSCWLLEVTCWQVSKLRGCIWLDSYPSLASWEGRGSTSLSPGMMASGGQRLLDRSSQDRQAKGGLAAFSPLEAPQ</sequence>
<gene>
    <name evidence="2" type="ORF">DR999_PMT10193</name>
</gene>
<protein>
    <submittedName>
        <fullName evidence="2">Cytoplasmic polyadenylation element-binding protein 3</fullName>
    </submittedName>
</protein>
<feature type="compositionally biased region" description="Basic and acidic residues" evidence="1">
    <location>
        <begin position="75"/>
        <end position="85"/>
    </location>
</feature>
<evidence type="ECO:0000313" key="3">
    <source>
        <dbReference type="Proteomes" id="UP000297703"/>
    </source>
</evidence>
<dbReference type="Proteomes" id="UP000297703">
    <property type="component" value="Unassembled WGS sequence"/>
</dbReference>
<feature type="region of interest" description="Disordered" evidence="1">
    <location>
        <begin position="57"/>
        <end position="87"/>
    </location>
</feature>
<organism evidence="2 3">
    <name type="scientific">Platysternon megacephalum</name>
    <name type="common">big-headed turtle</name>
    <dbReference type="NCBI Taxonomy" id="55544"/>
    <lineage>
        <taxon>Eukaryota</taxon>
        <taxon>Metazoa</taxon>
        <taxon>Chordata</taxon>
        <taxon>Craniata</taxon>
        <taxon>Vertebrata</taxon>
        <taxon>Euteleostomi</taxon>
        <taxon>Archelosauria</taxon>
        <taxon>Testudinata</taxon>
        <taxon>Testudines</taxon>
        <taxon>Cryptodira</taxon>
        <taxon>Durocryptodira</taxon>
        <taxon>Testudinoidea</taxon>
        <taxon>Platysternidae</taxon>
        <taxon>Platysternon</taxon>
    </lineage>
</organism>
<evidence type="ECO:0000256" key="1">
    <source>
        <dbReference type="SAM" id="MobiDB-lite"/>
    </source>
</evidence>
<reference evidence="2 3" key="2">
    <citation type="submission" date="2019-04" db="EMBL/GenBank/DDBJ databases">
        <title>The genome sequence of big-headed turtle.</title>
        <authorList>
            <person name="Gong S."/>
        </authorList>
    </citation>
    <scope>NUCLEOTIDE SEQUENCE [LARGE SCALE GENOMIC DNA]</scope>
    <source>
        <strain evidence="2">DO16091913</strain>
        <tissue evidence="2">Muscle</tissue>
    </source>
</reference>
<proteinExistence type="predicted"/>
<name>A0A4D9EER3_9SAUR</name>